<keyword evidence="2" id="KW-0472">Membrane</keyword>
<dbReference type="OrthoDB" id="770781at2759"/>
<dbReference type="ExpressionAtlas" id="A0A1D6N5M6">
    <property type="expression patterns" value="baseline and differential"/>
</dbReference>
<accession>A0A3L6FDR0</accession>
<dbReference type="PANTHER" id="PTHR33728:SF3">
    <property type="entry name" value="MULTIDRUG RESISTANCE PROTEIN"/>
    <property type="match status" value="1"/>
</dbReference>
<reference evidence="3 5" key="1">
    <citation type="submission" date="2015-12" db="EMBL/GenBank/DDBJ databases">
        <title>Update maize B73 reference genome by single molecule sequencing technologies.</title>
        <authorList>
            <consortium name="Maize Genome Sequencing Project"/>
            <person name="Ware D."/>
        </authorList>
    </citation>
    <scope>NUCLEOTIDE SEQUENCE [LARGE SCALE GENOMIC DNA]</scope>
    <source>
        <strain evidence="5">cv. B73</strain>
        <tissue evidence="3">Seedling</tissue>
    </source>
</reference>
<reference evidence="4" key="2">
    <citation type="submission" date="2019-07" db="EMBL/GenBank/DDBJ databases">
        <authorList>
            <person name="Seetharam A."/>
            <person name="Woodhouse M."/>
            <person name="Cannon E."/>
        </authorList>
    </citation>
    <scope>NUCLEOTIDE SEQUENCE [LARGE SCALE GENOMIC DNA]</scope>
    <source>
        <strain evidence="4">cv. B73</strain>
    </source>
</reference>
<evidence type="ECO:0000313" key="5">
    <source>
        <dbReference type="Proteomes" id="UP000007305"/>
    </source>
</evidence>
<dbReference type="Gramene" id="Zm00001eb145900_T002">
    <property type="protein sequence ID" value="Zm00001eb145900_P002"/>
    <property type="gene ID" value="Zm00001eb145900"/>
</dbReference>
<dbReference type="PaxDb" id="4577-GRMZM2G129361_P01"/>
<organism evidence="4 5">
    <name type="scientific">Zea mays</name>
    <name type="common">Maize</name>
    <dbReference type="NCBI Taxonomy" id="4577"/>
    <lineage>
        <taxon>Eukaryota</taxon>
        <taxon>Viridiplantae</taxon>
        <taxon>Streptophyta</taxon>
        <taxon>Embryophyta</taxon>
        <taxon>Tracheophyta</taxon>
        <taxon>Spermatophyta</taxon>
        <taxon>Magnoliopsida</taxon>
        <taxon>Liliopsida</taxon>
        <taxon>Poales</taxon>
        <taxon>Poaceae</taxon>
        <taxon>PACMAD clade</taxon>
        <taxon>Panicoideae</taxon>
        <taxon>Andropogonodae</taxon>
        <taxon>Andropogoneae</taxon>
        <taxon>Tripsacinae</taxon>
        <taxon>Zea</taxon>
    </lineage>
</organism>
<evidence type="ECO:0000313" key="4">
    <source>
        <dbReference type="EnsemblPlants" id="Zm00001eb145900_P002"/>
    </source>
</evidence>
<gene>
    <name evidence="4" type="primary">LOC103650930</name>
    <name evidence="3" type="ORF">ZEAMMB73_Zm00001d042638</name>
</gene>
<dbReference type="Gramene" id="Zm00001eb145900_T001">
    <property type="protein sequence ID" value="Zm00001eb145900_P001"/>
    <property type="gene ID" value="Zm00001eb145900"/>
</dbReference>
<feature type="transmembrane region" description="Helical" evidence="2">
    <location>
        <begin position="51"/>
        <end position="72"/>
    </location>
</feature>
<dbReference type="PANTHER" id="PTHR33728">
    <property type="entry name" value="CTTNBP 2 AMINO-TERMINAL-LIKE PROTEIN"/>
    <property type="match status" value="1"/>
</dbReference>
<dbReference type="RefSeq" id="XP_008674751.1">
    <property type="nucleotide sequence ID" value="XM_008676529.3"/>
</dbReference>
<name>A0A1D6N5M6_MAIZE</name>
<dbReference type="EnsemblPlants" id="Zm00001eb145900_T002">
    <property type="protein sequence ID" value="Zm00001eb145900_P002"/>
    <property type="gene ID" value="Zm00001eb145900"/>
</dbReference>
<feature type="compositionally biased region" description="Pro residues" evidence="1">
    <location>
        <begin position="11"/>
        <end position="25"/>
    </location>
</feature>
<dbReference type="EnsemblPlants" id="Zm00001eb145900_T001">
    <property type="protein sequence ID" value="Zm00001eb145900_P001"/>
    <property type="gene ID" value="Zm00001eb145900"/>
</dbReference>
<dbReference type="Proteomes" id="UP000007305">
    <property type="component" value="Chromosome 3"/>
</dbReference>
<accession>A0A1D6N5M6</accession>
<sequence>MSGVLGQRPSRPWPPGDPASTPPSEPATAAADAGARGEASALRDLGTSMDAISFGFAATAILISLFLLMAIFEHLIKPRAFPPDSPDDGGRRPHADRLHGRLSPGKLRNPPMVEAVLQAADLSVLMPGQRYPTYLAQPAPLPPPCSREGVHYWPPHDHHNAYMPP</sequence>
<evidence type="ECO:0000313" key="3">
    <source>
        <dbReference type="EMBL" id="ONM35924.1"/>
    </source>
</evidence>
<feature type="compositionally biased region" description="Basic and acidic residues" evidence="1">
    <location>
        <begin position="88"/>
        <end position="99"/>
    </location>
</feature>
<evidence type="ECO:0000256" key="1">
    <source>
        <dbReference type="SAM" id="MobiDB-lite"/>
    </source>
</evidence>
<dbReference type="AlphaFoldDB" id="A0A1D6N5M6"/>
<dbReference type="KEGG" id="zma:103650930"/>
<proteinExistence type="predicted"/>
<dbReference type="eggNOG" id="ENOG502S0DE">
    <property type="taxonomic scope" value="Eukaryota"/>
</dbReference>
<feature type="region of interest" description="Disordered" evidence="1">
    <location>
        <begin position="1"/>
        <end position="35"/>
    </location>
</feature>
<keyword evidence="2" id="KW-1133">Transmembrane helix</keyword>
<dbReference type="EMBL" id="CM007649">
    <property type="protein sequence ID" value="ONM35924.1"/>
    <property type="molecule type" value="Genomic_DNA"/>
</dbReference>
<keyword evidence="2" id="KW-0812">Transmembrane</keyword>
<feature type="region of interest" description="Disordered" evidence="1">
    <location>
        <begin position="81"/>
        <end position="109"/>
    </location>
</feature>
<dbReference type="OMA" id="DHHRSHM"/>
<reference evidence="4" key="3">
    <citation type="submission" date="2021-05" db="UniProtKB">
        <authorList>
            <consortium name="EnsemblPlants"/>
        </authorList>
    </citation>
    <scope>IDENTIFICATION</scope>
    <source>
        <strain evidence="4">cv. B73</strain>
    </source>
</reference>
<feature type="compositionally biased region" description="Low complexity" evidence="1">
    <location>
        <begin position="26"/>
        <end position="35"/>
    </location>
</feature>
<dbReference type="EMBL" id="CM007649">
    <property type="protein sequence ID" value="ONM35925.1"/>
    <property type="molecule type" value="Genomic_DNA"/>
</dbReference>
<dbReference type="GeneID" id="103650930"/>
<protein>
    <submittedName>
        <fullName evidence="3 4">Uncharacterized protein</fullName>
    </submittedName>
</protein>
<evidence type="ECO:0000256" key="2">
    <source>
        <dbReference type="SAM" id="Phobius"/>
    </source>
</evidence>
<keyword evidence="5" id="KW-1185">Reference proteome</keyword>